<evidence type="ECO:0000256" key="2">
    <source>
        <dbReference type="ARBA" id="ARBA00004370"/>
    </source>
</evidence>
<dbReference type="PANTHER" id="PTHR46300">
    <property type="entry name" value="P450, PUTATIVE (EUROFUNG)-RELATED-RELATED"/>
    <property type="match status" value="1"/>
</dbReference>
<evidence type="ECO:0008006" key="16">
    <source>
        <dbReference type="Google" id="ProtNLM"/>
    </source>
</evidence>
<organism evidence="14 15">
    <name type="scientific">Fibroporia radiculosa</name>
    <dbReference type="NCBI Taxonomy" id="599839"/>
    <lineage>
        <taxon>Eukaryota</taxon>
        <taxon>Fungi</taxon>
        <taxon>Dikarya</taxon>
        <taxon>Basidiomycota</taxon>
        <taxon>Agaricomycotina</taxon>
        <taxon>Agaricomycetes</taxon>
        <taxon>Polyporales</taxon>
        <taxon>Fibroporiaceae</taxon>
        <taxon>Fibroporia</taxon>
    </lineage>
</organism>
<dbReference type="InterPro" id="IPR001128">
    <property type="entry name" value="Cyt_P450"/>
</dbReference>
<comment type="pathway">
    <text evidence="3">Secondary metabolite biosynthesis.</text>
</comment>
<keyword evidence="7 13" id="KW-0479">Metal-binding</keyword>
<dbReference type="AlphaFoldDB" id="J4GM11"/>
<evidence type="ECO:0000313" key="15">
    <source>
        <dbReference type="Proteomes" id="UP000006352"/>
    </source>
</evidence>
<proteinExistence type="inferred from homology"/>
<keyword evidence="9" id="KW-0560">Oxidoreductase</keyword>
<dbReference type="HOGENOM" id="CLU_001570_2_3_1"/>
<keyword evidence="15" id="KW-1185">Reference proteome</keyword>
<evidence type="ECO:0000256" key="1">
    <source>
        <dbReference type="ARBA" id="ARBA00001971"/>
    </source>
</evidence>
<evidence type="ECO:0000256" key="10">
    <source>
        <dbReference type="ARBA" id="ARBA00023004"/>
    </source>
</evidence>
<keyword evidence="10 13" id="KW-0408">Iron</keyword>
<evidence type="ECO:0000256" key="7">
    <source>
        <dbReference type="ARBA" id="ARBA00022723"/>
    </source>
</evidence>
<protein>
    <recommendedName>
        <fullName evidence="16">Cytochrome P450</fullName>
    </recommendedName>
</protein>
<dbReference type="EMBL" id="HE796958">
    <property type="protein sequence ID" value="CCL99955.1"/>
    <property type="molecule type" value="Genomic_DNA"/>
</dbReference>
<evidence type="ECO:0000256" key="8">
    <source>
        <dbReference type="ARBA" id="ARBA00022989"/>
    </source>
</evidence>
<keyword evidence="11" id="KW-0503">Monooxygenase</keyword>
<dbReference type="GO" id="GO:0016020">
    <property type="term" value="C:membrane"/>
    <property type="evidence" value="ECO:0007669"/>
    <property type="project" value="UniProtKB-SubCell"/>
</dbReference>
<keyword evidence="12" id="KW-0472">Membrane</keyword>
<dbReference type="PANTHER" id="PTHR46300:SF5">
    <property type="entry name" value="CYTOCHROME P450"/>
    <property type="match status" value="1"/>
</dbReference>
<evidence type="ECO:0000256" key="12">
    <source>
        <dbReference type="ARBA" id="ARBA00023136"/>
    </source>
</evidence>
<comment type="similarity">
    <text evidence="4">Belongs to the cytochrome P450 family.</text>
</comment>
<evidence type="ECO:0000256" key="6">
    <source>
        <dbReference type="ARBA" id="ARBA00022692"/>
    </source>
</evidence>
<name>J4GM11_9APHY</name>
<evidence type="ECO:0000256" key="4">
    <source>
        <dbReference type="ARBA" id="ARBA00010617"/>
    </source>
</evidence>
<evidence type="ECO:0000256" key="5">
    <source>
        <dbReference type="ARBA" id="ARBA00022617"/>
    </source>
</evidence>
<dbReference type="SUPFAM" id="SSF48264">
    <property type="entry name" value="Cytochrome P450"/>
    <property type="match status" value="1"/>
</dbReference>
<dbReference type="Proteomes" id="UP000006352">
    <property type="component" value="Unassembled WGS sequence"/>
</dbReference>
<evidence type="ECO:0000256" key="13">
    <source>
        <dbReference type="PIRSR" id="PIRSR602401-1"/>
    </source>
</evidence>
<dbReference type="RefSeq" id="XP_012179238.1">
    <property type="nucleotide sequence ID" value="XM_012323848.1"/>
</dbReference>
<dbReference type="Pfam" id="PF00067">
    <property type="entry name" value="p450"/>
    <property type="match status" value="1"/>
</dbReference>
<dbReference type="OrthoDB" id="2789670at2759"/>
<evidence type="ECO:0000256" key="11">
    <source>
        <dbReference type="ARBA" id="ARBA00023033"/>
    </source>
</evidence>
<dbReference type="GO" id="GO:0016705">
    <property type="term" value="F:oxidoreductase activity, acting on paired donors, with incorporation or reduction of molecular oxygen"/>
    <property type="evidence" value="ECO:0007669"/>
    <property type="project" value="InterPro"/>
</dbReference>
<keyword evidence="8" id="KW-1133">Transmembrane helix</keyword>
<dbReference type="InterPro" id="IPR050364">
    <property type="entry name" value="Cytochrome_P450_fung"/>
</dbReference>
<dbReference type="GO" id="GO:0004497">
    <property type="term" value="F:monooxygenase activity"/>
    <property type="evidence" value="ECO:0007669"/>
    <property type="project" value="UniProtKB-KW"/>
</dbReference>
<dbReference type="Gene3D" id="1.10.630.10">
    <property type="entry name" value="Cytochrome P450"/>
    <property type="match status" value="1"/>
</dbReference>
<sequence>MDRASDPIALAAIVGLLLCALVVSRTRLQNKLPPGPSPLPIIGNIHQLPLENRHKIFAEWAKKYGDIFSFNVFHKSFVVISSVQAAHDLLEKRGSKYSDRPRMVMLNEIMGFDPIISILPYGDRWRLHRRWFRAAFQTHTAEQLETYHNLQETGARRLLSVLLDTPADFLVHIKRYAGSSMLEIAYGHPSSSPDVEFMEWADKLITDTFQIASVTLIDFFPMLKNIPNWMPGNGLKRKACELSGMVKIMFDKPFNRAREALAAGSTKPSFLSALLDEHSQKGSITPEDEYNVRGAAAMVYMAGSDTTISVMTTFVLAMVLYPEVYRKAQAEVDRVVEQSRLPTFEDRASTPYLECVLKEVYRWGCPLPFVIPHQLSEDDEYRGYHLPAGTLIMPNVWAMFRDPEVFPDPDRFMPERFEGFDFSSNPNVPDPSKAAFGFGRRLCSGRSFGDSTVWLFAASVLSTMDICKAKDEFGREITPEPLFVDGLINHAQPFKCDFKPRSSQAIETIVSSNKADAA</sequence>
<dbReference type="GeneID" id="24094866"/>
<accession>J4GM11</accession>
<evidence type="ECO:0000256" key="9">
    <source>
        <dbReference type="ARBA" id="ARBA00023002"/>
    </source>
</evidence>
<comment type="subcellular location">
    <subcellularLocation>
        <location evidence="2">Membrane</location>
    </subcellularLocation>
</comment>
<feature type="binding site" description="axial binding residue" evidence="13">
    <location>
        <position position="443"/>
    </location>
    <ligand>
        <name>heme</name>
        <dbReference type="ChEBI" id="CHEBI:30413"/>
    </ligand>
    <ligandPart>
        <name>Fe</name>
        <dbReference type="ChEBI" id="CHEBI:18248"/>
    </ligandPart>
</feature>
<dbReference type="STRING" id="599839.J4GM11"/>
<dbReference type="PRINTS" id="PR00463">
    <property type="entry name" value="EP450I"/>
</dbReference>
<dbReference type="GO" id="GO:0020037">
    <property type="term" value="F:heme binding"/>
    <property type="evidence" value="ECO:0007669"/>
    <property type="project" value="InterPro"/>
</dbReference>
<reference evidence="14 15" key="1">
    <citation type="journal article" date="2012" name="Appl. Environ. Microbiol.">
        <title>Short-read sequencing for genomic analysis of the brown rot fungus Fibroporia radiculosa.</title>
        <authorList>
            <person name="Tang J.D."/>
            <person name="Perkins A.D."/>
            <person name="Sonstegard T.S."/>
            <person name="Schroeder S.G."/>
            <person name="Burgess S.C."/>
            <person name="Diehl S.V."/>
        </authorList>
    </citation>
    <scope>NUCLEOTIDE SEQUENCE [LARGE SCALE GENOMIC DNA]</scope>
    <source>
        <strain evidence="14 15">TFFH 294</strain>
    </source>
</reference>
<keyword evidence="6" id="KW-0812">Transmembrane</keyword>
<dbReference type="CDD" id="cd11065">
    <property type="entry name" value="CYP64-like"/>
    <property type="match status" value="1"/>
</dbReference>
<dbReference type="GO" id="GO:0005506">
    <property type="term" value="F:iron ion binding"/>
    <property type="evidence" value="ECO:0007669"/>
    <property type="project" value="InterPro"/>
</dbReference>
<keyword evidence="5 13" id="KW-0349">Heme</keyword>
<evidence type="ECO:0000256" key="3">
    <source>
        <dbReference type="ARBA" id="ARBA00005179"/>
    </source>
</evidence>
<gene>
    <name evidence="14" type="ORF">FIBRA_01980</name>
</gene>
<dbReference type="InParanoid" id="J4GM11"/>
<comment type="cofactor">
    <cofactor evidence="1 13">
        <name>heme</name>
        <dbReference type="ChEBI" id="CHEBI:30413"/>
    </cofactor>
</comment>
<dbReference type="InterPro" id="IPR002401">
    <property type="entry name" value="Cyt_P450_E_grp-I"/>
</dbReference>
<dbReference type="InterPro" id="IPR036396">
    <property type="entry name" value="Cyt_P450_sf"/>
</dbReference>
<evidence type="ECO:0000313" key="14">
    <source>
        <dbReference type="EMBL" id="CCL99955.1"/>
    </source>
</evidence>